<dbReference type="Proteomes" id="UP000263377">
    <property type="component" value="Unassembled WGS sequence"/>
</dbReference>
<keyword evidence="2" id="KW-0732">Signal</keyword>
<dbReference type="AlphaFoldDB" id="A0A372ZSX9"/>
<sequence length="328" mass="34793">MTRPTPHTRTRAALGTALPLVMLAVGAGACASDGKPSGPAAAHGAEKQQAPAATPVPTPTAPPGPPGVLFDAFHYTGAEDPALASHGWTVRTDGGGPGIRDTWSKEGLSFPTVADAQSGQAMRLRVTTDGTPKGTKQVEVGRTAGESLNGTIAARVFFSDKPTDGRDGDHIIQTVYAISPDHNSKKYSELDFEYMPNGGWGAPGPRLDTTSWRSAAQNDRDTLATNKSVAGWHTLMLTADAGKVTYSVDGKTLYSSGSKSYPREPLSIRFSSWLIDLPTTPSGTRTWDMNVNWLYYQADKKVPLAEVEKAVGGFYAANTTFVNTLPKN</sequence>
<keyword evidence="5" id="KW-1185">Reference proteome</keyword>
<dbReference type="Pfam" id="PF00722">
    <property type="entry name" value="Glyco_hydro_16"/>
    <property type="match status" value="1"/>
</dbReference>
<dbReference type="GO" id="GO:0004553">
    <property type="term" value="F:hydrolase activity, hydrolyzing O-glycosyl compounds"/>
    <property type="evidence" value="ECO:0007669"/>
    <property type="project" value="InterPro"/>
</dbReference>
<accession>A0A372ZSX9</accession>
<organism evidence="4 5">
    <name type="scientific">Kitasatospora xanthocidica</name>
    <dbReference type="NCBI Taxonomy" id="83382"/>
    <lineage>
        <taxon>Bacteria</taxon>
        <taxon>Bacillati</taxon>
        <taxon>Actinomycetota</taxon>
        <taxon>Actinomycetes</taxon>
        <taxon>Kitasatosporales</taxon>
        <taxon>Streptomycetaceae</taxon>
        <taxon>Kitasatospora</taxon>
    </lineage>
</organism>
<comment type="caution">
    <text evidence="4">The sequence shown here is derived from an EMBL/GenBank/DDBJ whole genome shotgun (WGS) entry which is preliminary data.</text>
</comment>
<dbReference type="InterPro" id="IPR000757">
    <property type="entry name" value="Beta-glucanase-like"/>
</dbReference>
<dbReference type="InterPro" id="IPR013320">
    <property type="entry name" value="ConA-like_dom_sf"/>
</dbReference>
<evidence type="ECO:0000259" key="3">
    <source>
        <dbReference type="Pfam" id="PF00722"/>
    </source>
</evidence>
<proteinExistence type="predicted"/>
<feature type="signal peptide" evidence="2">
    <location>
        <begin position="1"/>
        <end position="31"/>
    </location>
</feature>
<feature type="compositionally biased region" description="Pro residues" evidence="1">
    <location>
        <begin position="54"/>
        <end position="66"/>
    </location>
</feature>
<dbReference type="Gene3D" id="2.60.120.200">
    <property type="match status" value="1"/>
</dbReference>
<evidence type="ECO:0000256" key="2">
    <source>
        <dbReference type="SAM" id="SignalP"/>
    </source>
</evidence>
<dbReference type="PROSITE" id="PS51257">
    <property type="entry name" value="PROKAR_LIPOPROTEIN"/>
    <property type="match status" value="1"/>
</dbReference>
<protein>
    <recommendedName>
        <fullName evidence="3">GH16 domain-containing protein</fullName>
    </recommendedName>
</protein>
<dbReference type="RefSeq" id="WP_117487115.1">
    <property type="nucleotide sequence ID" value="NZ_QVIG01000001.1"/>
</dbReference>
<gene>
    <name evidence="4" type="ORF">DR950_12890</name>
</gene>
<dbReference type="GO" id="GO:0005975">
    <property type="term" value="P:carbohydrate metabolic process"/>
    <property type="evidence" value="ECO:0007669"/>
    <property type="project" value="InterPro"/>
</dbReference>
<feature type="chain" id="PRO_5039127781" description="GH16 domain-containing protein" evidence="2">
    <location>
        <begin position="32"/>
        <end position="328"/>
    </location>
</feature>
<dbReference type="EMBL" id="QVIG01000001">
    <property type="protein sequence ID" value="RGD58562.1"/>
    <property type="molecule type" value="Genomic_DNA"/>
</dbReference>
<feature type="region of interest" description="Disordered" evidence="1">
    <location>
        <begin position="32"/>
        <end position="68"/>
    </location>
</feature>
<evidence type="ECO:0000256" key="1">
    <source>
        <dbReference type="SAM" id="MobiDB-lite"/>
    </source>
</evidence>
<feature type="domain" description="GH16" evidence="3">
    <location>
        <begin position="171"/>
        <end position="293"/>
    </location>
</feature>
<evidence type="ECO:0000313" key="4">
    <source>
        <dbReference type="EMBL" id="RGD58562.1"/>
    </source>
</evidence>
<name>A0A372ZSX9_9ACTN</name>
<reference evidence="4 5" key="1">
    <citation type="submission" date="2018-08" db="EMBL/GenBank/DDBJ databases">
        <title>Diversity &amp; Physiological Properties of Lignin-Decomposing Actinobacteria from Soil.</title>
        <authorList>
            <person name="Roh S.G."/>
            <person name="Kim S.B."/>
        </authorList>
    </citation>
    <scope>NUCLEOTIDE SEQUENCE [LARGE SCALE GENOMIC DNA]</scope>
    <source>
        <strain evidence="4 5">MMS17-GH009</strain>
    </source>
</reference>
<dbReference type="CDD" id="cd00413">
    <property type="entry name" value="Glyco_hydrolase_16"/>
    <property type="match status" value="1"/>
</dbReference>
<dbReference type="SUPFAM" id="SSF49899">
    <property type="entry name" value="Concanavalin A-like lectins/glucanases"/>
    <property type="match status" value="1"/>
</dbReference>
<evidence type="ECO:0000313" key="5">
    <source>
        <dbReference type="Proteomes" id="UP000263377"/>
    </source>
</evidence>